<dbReference type="GO" id="GO:0031293">
    <property type="term" value="P:membrane protein intracellular domain proteolysis"/>
    <property type="evidence" value="ECO:0007669"/>
    <property type="project" value="TreeGrafter"/>
</dbReference>
<dbReference type="InterPro" id="IPR001193">
    <property type="entry name" value="MBTPS2"/>
</dbReference>
<feature type="transmembrane region" description="Helical" evidence="5">
    <location>
        <begin position="103"/>
        <end position="121"/>
    </location>
</feature>
<dbReference type="Gene3D" id="2.30.42.10">
    <property type="match status" value="1"/>
</dbReference>
<dbReference type="Proteomes" id="UP000526302">
    <property type="component" value="Unassembled WGS sequence"/>
</dbReference>
<keyword evidence="4 5" id="KW-0472">Membrane</keyword>
<comment type="subcellular location">
    <subcellularLocation>
        <location evidence="1">Endomembrane system</location>
        <topology evidence="1">Multi-pass membrane protein</topology>
    </subcellularLocation>
</comment>
<comment type="caution">
    <text evidence="7">The sequence shown here is derived from an EMBL/GenBank/DDBJ whole genome shotgun (WGS) entry which is preliminary data.</text>
</comment>
<reference evidence="7 8" key="1">
    <citation type="journal article" date="2020" name="Biotechnol. Biofuels">
        <title>New insights from the biogas microbiome by comprehensive genome-resolved metagenomics of nearly 1600 species originating from multiple anaerobic digesters.</title>
        <authorList>
            <person name="Campanaro S."/>
            <person name="Treu L."/>
            <person name="Rodriguez-R L.M."/>
            <person name="Kovalovszki A."/>
            <person name="Ziels R.M."/>
            <person name="Maus I."/>
            <person name="Zhu X."/>
            <person name="Kougias P.G."/>
            <person name="Basile A."/>
            <person name="Luo G."/>
            <person name="Schluter A."/>
            <person name="Konstantinidis K.T."/>
            <person name="Angelidaki I."/>
        </authorList>
    </citation>
    <scope>NUCLEOTIDE SEQUENCE [LARGE SCALE GENOMIC DNA]</scope>
    <source>
        <strain evidence="7">AS22ysBPME_79</strain>
    </source>
</reference>
<dbReference type="GO" id="GO:0016020">
    <property type="term" value="C:membrane"/>
    <property type="evidence" value="ECO:0007669"/>
    <property type="project" value="InterPro"/>
</dbReference>
<dbReference type="GO" id="GO:0012505">
    <property type="term" value="C:endomembrane system"/>
    <property type="evidence" value="ECO:0007669"/>
    <property type="project" value="UniProtKB-SubCell"/>
</dbReference>
<feature type="transmembrane region" description="Helical" evidence="5">
    <location>
        <begin position="222"/>
        <end position="239"/>
    </location>
</feature>
<dbReference type="InterPro" id="IPR008915">
    <property type="entry name" value="Peptidase_M50"/>
</dbReference>
<gene>
    <name evidence="7" type="ORF">GX950_01330</name>
</gene>
<dbReference type="GO" id="GO:0004222">
    <property type="term" value="F:metalloendopeptidase activity"/>
    <property type="evidence" value="ECO:0007669"/>
    <property type="project" value="InterPro"/>
</dbReference>
<feature type="transmembrane region" description="Helical" evidence="5">
    <location>
        <begin position="16"/>
        <end position="36"/>
    </location>
</feature>
<dbReference type="Pfam" id="PF02163">
    <property type="entry name" value="Peptidase_M50"/>
    <property type="match status" value="1"/>
</dbReference>
<keyword evidence="2 5" id="KW-0812">Transmembrane</keyword>
<feature type="transmembrane region" description="Helical" evidence="5">
    <location>
        <begin position="186"/>
        <end position="210"/>
    </location>
</feature>
<name>A0A7K4BZC9_9ARCH</name>
<feature type="transmembrane region" description="Helical" evidence="5">
    <location>
        <begin position="266"/>
        <end position="287"/>
    </location>
</feature>
<feature type="transmembrane region" description="Helical" evidence="5">
    <location>
        <begin position="468"/>
        <end position="486"/>
    </location>
</feature>
<accession>A0A7K4BZC9</accession>
<evidence type="ECO:0000256" key="2">
    <source>
        <dbReference type="ARBA" id="ARBA00022692"/>
    </source>
</evidence>
<feature type="domain" description="Peptidase M50" evidence="6">
    <location>
        <begin position="197"/>
        <end position="452"/>
    </location>
</feature>
<dbReference type="PANTHER" id="PTHR13325">
    <property type="entry name" value="PROTEASE M50 MEMBRANE-BOUND TRANSCRIPTION FACTOR SITE 2 PROTEASE"/>
    <property type="match status" value="1"/>
</dbReference>
<evidence type="ECO:0000256" key="4">
    <source>
        <dbReference type="ARBA" id="ARBA00023136"/>
    </source>
</evidence>
<dbReference type="AlphaFoldDB" id="A0A7K4BZC9"/>
<evidence type="ECO:0000313" key="7">
    <source>
        <dbReference type="EMBL" id="NMA44439.1"/>
    </source>
</evidence>
<feature type="transmembrane region" description="Helical" evidence="5">
    <location>
        <begin position="71"/>
        <end position="91"/>
    </location>
</feature>
<evidence type="ECO:0000256" key="3">
    <source>
        <dbReference type="ARBA" id="ARBA00022989"/>
    </source>
</evidence>
<sequence length="489" mass="54532">MIVVSCVEYFFNKDSFLFWLLFSLGALVVLVNTFWLSKKFSQPFIFPYFLTMIKSKKLVKHIYSVSHYAKFLEKFAFLGLFIGFGLTWVDYWKARKLGGWKRIVLLLVFAVLLGLFFELFLKLLFRVPILEPLTIVGLIGFILLGLGGLSLAILVGYGVMSIFGLFSAKQMCPSIAPVIPGVPIPGFGGLTIPMIAWVSLGMILVIHELSHGVMLAYYKKKIHSVGLLVAGIFPMGAFVEEDNTELATSKDHEVLMMLSAGPASNFFTMIIGIILLFLFALVLVPFTPTINQELNLMYEGVGVFVVDEKVTFCGIEDTSPALGKLFVGDKIISLNGEDINNTATLNSVFVKSKGDMNFVVQREDKNVEVILTPIVFEDMNVKRIGAQFGSIKTNYEPPIWIILASMIISAISSILVFFIILSLAVAMFNYLPANPLDGGKIAEIILVPYAGFMKFGDEKETRKFIGRIFVWLFLISLLLNLIPYITMLF</sequence>
<evidence type="ECO:0000313" key="8">
    <source>
        <dbReference type="Proteomes" id="UP000526302"/>
    </source>
</evidence>
<organism evidence="7 8">
    <name type="scientific">Candidatus Iainarchaeum sp</name>
    <dbReference type="NCBI Taxonomy" id="3101447"/>
    <lineage>
        <taxon>Archaea</taxon>
        <taxon>Candidatus Iainarchaeota</taxon>
        <taxon>Candidatus Iainarchaeia</taxon>
        <taxon>Candidatus Iainarchaeales</taxon>
        <taxon>Candidatus Iainarchaeaceae</taxon>
        <taxon>Candidatus Iainarchaeum</taxon>
    </lineage>
</organism>
<feature type="transmembrane region" description="Helical" evidence="5">
    <location>
        <begin position="399"/>
        <end position="426"/>
    </location>
</feature>
<evidence type="ECO:0000256" key="5">
    <source>
        <dbReference type="SAM" id="Phobius"/>
    </source>
</evidence>
<dbReference type="InterPro" id="IPR036034">
    <property type="entry name" value="PDZ_sf"/>
</dbReference>
<protein>
    <recommendedName>
        <fullName evidence="6">Peptidase M50 domain-containing protein</fullName>
    </recommendedName>
</protein>
<dbReference type="SUPFAM" id="SSF50156">
    <property type="entry name" value="PDZ domain-like"/>
    <property type="match status" value="1"/>
</dbReference>
<dbReference type="PANTHER" id="PTHR13325:SF3">
    <property type="entry name" value="MEMBRANE-BOUND TRANSCRIPTION FACTOR SITE-2 PROTEASE"/>
    <property type="match status" value="1"/>
</dbReference>
<evidence type="ECO:0000259" key="6">
    <source>
        <dbReference type="Pfam" id="PF02163"/>
    </source>
</evidence>
<evidence type="ECO:0000256" key="1">
    <source>
        <dbReference type="ARBA" id="ARBA00004127"/>
    </source>
</evidence>
<feature type="transmembrane region" description="Helical" evidence="5">
    <location>
        <begin position="133"/>
        <end position="166"/>
    </location>
</feature>
<dbReference type="EMBL" id="JAAZKV010000010">
    <property type="protein sequence ID" value="NMA44439.1"/>
    <property type="molecule type" value="Genomic_DNA"/>
</dbReference>
<dbReference type="GO" id="GO:0005737">
    <property type="term" value="C:cytoplasm"/>
    <property type="evidence" value="ECO:0007669"/>
    <property type="project" value="TreeGrafter"/>
</dbReference>
<keyword evidence="3 5" id="KW-1133">Transmembrane helix</keyword>
<proteinExistence type="predicted"/>